<evidence type="ECO:0000313" key="2">
    <source>
        <dbReference type="Proteomes" id="UP000179807"/>
    </source>
</evidence>
<evidence type="ECO:0000313" key="1">
    <source>
        <dbReference type="EMBL" id="OHT02574.1"/>
    </source>
</evidence>
<dbReference type="Proteomes" id="UP000179807">
    <property type="component" value="Unassembled WGS sequence"/>
</dbReference>
<protein>
    <submittedName>
        <fullName evidence="1">Uncharacterized protein</fullName>
    </submittedName>
</protein>
<comment type="caution">
    <text evidence="1">The sequence shown here is derived from an EMBL/GenBank/DDBJ whole genome shotgun (WGS) entry which is preliminary data.</text>
</comment>
<reference evidence="1" key="1">
    <citation type="submission" date="2016-10" db="EMBL/GenBank/DDBJ databases">
        <authorList>
            <person name="Benchimol M."/>
            <person name="Almeida L.G."/>
            <person name="Vasconcelos A.T."/>
            <person name="Perreira-Neves A."/>
            <person name="Rosa I.A."/>
            <person name="Tasca T."/>
            <person name="Bogo M.R."/>
            <person name="de Souza W."/>
        </authorList>
    </citation>
    <scope>NUCLEOTIDE SEQUENCE [LARGE SCALE GENOMIC DNA]</scope>
    <source>
        <strain evidence="1">K</strain>
    </source>
</reference>
<gene>
    <name evidence="1" type="ORF">TRFO_30238</name>
</gene>
<dbReference type="GeneID" id="94841935"/>
<dbReference type="VEuPathDB" id="TrichDB:TRFO_30238"/>
<dbReference type="AlphaFoldDB" id="A0A1J4JYJ8"/>
<accession>A0A1J4JYJ8</accession>
<name>A0A1J4JYJ8_9EUKA</name>
<sequence length="223" mass="26000">MNQEMTESLKLNIKWPVGTMLPVRVEPFYTPRDLANMLNFASKPNAEMIFIESNSHSVLNHDVSFKDQKINPDAIILVQYRPIHNFDNSQLFVNNDSNLNTNLADQVRKSVQGLYVESLRLRDLRMNSALSYSLPSREQVEEYNDAIAPINIFAEFIDETQIPEKSFSVSTKPLPILWCSYHSDDDEFNDEDKETQDSFFDQFSSVEDARHYFSKEMPTDWIW</sequence>
<dbReference type="EMBL" id="MLAK01000861">
    <property type="protein sequence ID" value="OHT02574.1"/>
    <property type="molecule type" value="Genomic_DNA"/>
</dbReference>
<dbReference type="RefSeq" id="XP_068355710.1">
    <property type="nucleotide sequence ID" value="XM_068507231.1"/>
</dbReference>
<organism evidence="1 2">
    <name type="scientific">Tritrichomonas foetus</name>
    <dbReference type="NCBI Taxonomy" id="1144522"/>
    <lineage>
        <taxon>Eukaryota</taxon>
        <taxon>Metamonada</taxon>
        <taxon>Parabasalia</taxon>
        <taxon>Tritrichomonadida</taxon>
        <taxon>Tritrichomonadidae</taxon>
        <taxon>Tritrichomonas</taxon>
    </lineage>
</organism>
<keyword evidence="2" id="KW-1185">Reference proteome</keyword>
<proteinExistence type="predicted"/>